<dbReference type="InterPro" id="IPR050266">
    <property type="entry name" value="AB_hydrolase_sf"/>
</dbReference>
<evidence type="ECO:0000313" key="2">
    <source>
        <dbReference type="EMBL" id="SDH92765.1"/>
    </source>
</evidence>
<dbReference type="InterPro" id="IPR029058">
    <property type="entry name" value="AB_hydrolase_fold"/>
</dbReference>
<dbReference type="SUPFAM" id="SSF53474">
    <property type="entry name" value="alpha/beta-Hydrolases"/>
    <property type="match status" value="1"/>
</dbReference>
<evidence type="ECO:0000313" key="3">
    <source>
        <dbReference type="Proteomes" id="UP000199050"/>
    </source>
</evidence>
<dbReference type="Proteomes" id="UP000199050">
    <property type="component" value="Unassembled WGS sequence"/>
</dbReference>
<dbReference type="STRING" id="1174501.SAMN05216192_10267"/>
<dbReference type="EMBL" id="FNDX01000002">
    <property type="protein sequence ID" value="SDH92765.1"/>
    <property type="molecule type" value="Genomic_DNA"/>
</dbReference>
<dbReference type="Pfam" id="PF00561">
    <property type="entry name" value="Abhydrolase_1"/>
    <property type="match status" value="1"/>
</dbReference>
<reference evidence="3" key="1">
    <citation type="submission" date="2016-10" db="EMBL/GenBank/DDBJ databases">
        <authorList>
            <person name="Varghese N."/>
            <person name="Submissions S."/>
        </authorList>
    </citation>
    <scope>NUCLEOTIDE SEQUENCE [LARGE SCALE GENOMIC DNA]</scope>
    <source>
        <strain evidence="3">CGMCC 1.11012</strain>
    </source>
</reference>
<dbReference type="InterPro" id="IPR000073">
    <property type="entry name" value="AB_hydrolase_1"/>
</dbReference>
<evidence type="ECO:0000259" key="1">
    <source>
        <dbReference type="Pfam" id="PF00561"/>
    </source>
</evidence>
<proteinExistence type="predicted"/>
<sequence>MPNMAVNGTTLYYEMSGSGLPIVFIHDYSTSHHLFEPQAEYFSKRAKVIVYDLRGNGQSGKMNVEISRIVDTQVEDLKGLLDKLGIERAVIVACSSGAVLAQKFACLYPERIITMALIDSYFNDEYTAKGSKVKELLLLCAWSSHYLPAEMFIRPLRVTYNKWLLAYHILRKELLQRRTTEEIKQRLALIQSGNNEMALRLPIPVLVVSGNENEWMLKQVEKTAAKFPQAHLAIINDAMYPSHLCQPQLFNRLLLEFLQDQRCFHHSASGS</sequence>
<dbReference type="AlphaFoldDB" id="A0A1G8GEH6"/>
<dbReference type="OrthoDB" id="6191536at2"/>
<protein>
    <submittedName>
        <fullName evidence="2">Pimeloyl-ACP methyl ester carboxylesterase</fullName>
    </submittedName>
</protein>
<feature type="domain" description="AB hydrolase-1" evidence="1">
    <location>
        <begin position="21"/>
        <end position="120"/>
    </location>
</feature>
<dbReference type="RefSeq" id="WP_090711701.1">
    <property type="nucleotide sequence ID" value="NZ_CBCSKY010000013.1"/>
</dbReference>
<name>A0A1G8GEH6_9BACL</name>
<gene>
    <name evidence="2" type="ORF">SAMN05216192_10267</name>
</gene>
<keyword evidence="3" id="KW-1185">Reference proteome</keyword>
<dbReference type="Gene3D" id="3.40.50.1820">
    <property type="entry name" value="alpha/beta hydrolase"/>
    <property type="match status" value="1"/>
</dbReference>
<dbReference type="PANTHER" id="PTHR43798">
    <property type="entry name" value="MONOACYLGLYCEROL LIPASE"/>
    <property type="match status" value="1"/>
</dbReference>
<organism evidence="2 3">
    <name type="scientific">Paenibacillus typhae</name>
    <dbReference type="NCBI Taxonomy" id="1174501"/>
    <lineage>
        <taxon>Bacteria</taxon>
        <taxon>Bacillati</taxon>
        <taxon>Bacillota</taxon>
        <taxon>Bacilli</taxon>
        <taxon>Bacillales</taxon>
        <taxon>Paenibacillaceae</taxon>
        <taxon>Paenibacillus</taxon>
    </lineage>
</organism>
<accession>A0A1G8GEH6</accession>